<accession>A0A3Q7GSH9</accession>
<evidence type="ECO:0000313" key="1">
    <source>
        <dbReference type="EnsemblPlants" id="Solyc06g010065.1.1"/>
    </source>
</evidence>
<proteinExistence type="predicted"/>
<dbReference type="PANTHER" id="PTHR33022:SF20">
    <property type="entry name" value="UBIQUITIN-LIKE PROTEASE FAMILY PROFILE DOMAIN-CONTAINING PROTEIN"/>
    <property type="match status" value="1"/>
</dbReference>
<keyword evidence="2" id="KW-1185">Reference proteome</keyword>
<organism evidence="1">
    <name type="scientific">Solanum lycopersicum</name>
    <name type="common">Tomato</name>
    <name type="synonym">Lycopersicon esculentum</name>
    <dbReference type="NCBI Taxonomy" id="4081"/>
    <lineage>
        <taxon>Eukaryota</taxon>
        <taxon>Viridiplantae</taxon>
        <taxon>Streptophyta</taxon>
        <taxon>Embryophyta</taxon>
        <taxon>Tracheophyta</taxon>
        <taxon>Spermatophyta</taxon>
        <taxon>Magnoliopsida</taxon>
        <taxon>eudicotyledons</taxon>
        <taxon>Gunneridae</taxon>
        <taxon>Pentapetalae</taxon>
        <taxon>asterids</taxon>
        <taxon>lamiids</taxon>
        <taxon>Solanales</taxon>
        <taxon>Solanaceae</taxon>
        <taxon>Solanoideae</taxon>
        <taxon>Solaneae</taxon>
        <taxon>Solanum</taxon>
        <taxon>Solanum subgen. Lycopersicon</taxon>
    </lineage>
</organism>
<dbReference type="Gramene" id="Solyc06g010065.1.1">
    <property type="protein sequence ID" value="Solyc06g010065.1.1"/>
    <property type="gene ID" value="Solyc06g010065.1"/>
</dbReference>
<dbReference type="EnsemblPlants" id="Solyc06g010065.1.1">
    <property type="protein sequence ID" value="Solyc06g010065.1.1"/>
    <property type="gene ID" value="Solyc06g010065.1"/>
</dbReference>
<dbReference type="Gene3D" id="3.40.395.10">
    <property type="entry name" value="Adenoviral Proteinase, Chain A"/>
    <property type="match status" value="1"/>
</dbReference>
<name>A0A3Q7GSH9_SOLLC</name>
<dbReference type="AlphaFoldDB" id="A0A3Q7GSH9"/>
<dbReference type="PANTHER" id="PTHR33022">
    <property type="entry name" value="DUF1985 DOMAIN-CONTAINING PROTEIN"/>
    <property type="match status" value="1"/>
</dbReference>
<reference evidence="1" key="1">
    <citation type="journal article" date="2012" name="Nature">
        <title>The tomato genome sequence provides insights into fleshy fruit evolution.</title>
        <authorList>
            <consortium name="Tomato Genome Consortium"/>
        </authorList>
    </citation>
    <scope>NUCLEOTIDE SEQUENCE [LARGE SCALE GENOMIC DNA]</scope>
    <source>
        <strain evidence="1">cv. Heinz 1706</strain>
    </source>
</reference>
<evidence type="ECO:0000313" key="2">
    <source>
        <dbReference type="Proteomes" id="UP000004994"/>
    </source>
</evidence>
<sequence length="259" mass="29496">MDQEELGDTNKPGSSNADELVVEEDFIFPKPLQIVDDDQTKINTERSIVLHPLLAVDEHIPLPIPKERRPGPFNTSPYVTTFRLLVRRIAKIGKEERYKKNKSRLQMWFNFGIVTVQNKNWFYRLAYKYQLLEDSHINVILFPSTPTSTAMNSALLLKKGINISSHPKYKSHSEVDFFEIIHVNDITQQHGGSLDCGLYVAAYADHISKGNLVPTFDPDLTRITRLYCGIMECKKSKLMPPVTVRHQKGQSGSIGTLNQ</sequence>
<reference evidence="1" key="2">
    <citation type="submission" date="2019-01" db="UniProtKB">
        <authorList>
            <consortium name="EnsemblPlants"/>
        </authorList>
    </citation>
    <scope>IDENTIFICATION</scope>
    <source>
        <strain evidence="1">cv. Heinz 1706</strain>
    </source>
</reference>
<dbReference type="InParanoid" id="A0A3Q7GSH9"/>
<evidence type="ECO:0008006" key="3">
    <source>
        <dbReference type="Google" id="ProtNLM"/>
    </source>
</evidence>
<dbReference type="Proteomes" id="UP000004994">
    <property type="component" value="Chromosome 6"/>
</dbReference>
<protein>
    <recommendedName>
        <fullName evidence="3">Ubiquitin-like protease family profile domain-containing protein</fullName>
    </recommendedName>
</protein>